<dbReference type="InterPro" id="IPR005321">
    <property type="entry name" value="Peptidase_S58_DmpA"/>
</dbReference>
<name>A0AAV5PDM6_LACDE</name>
<comment type="caution">
    <text evidence="1">The sequence shown here is derived from an EMBL/GenBank/DDBJ whole genome shotgun (WGS) entry which is preliminary data.</text>
</comment>
<sequence length="46" mass="4982">MPDSQLDPVFEAGTETIEEAVLSALVHAETLTGFQGRRVYGLGDFL</sequence>
<protein>
    <submittedName>
        <fullName evidence="1">Uncharacterized protein</fullName>
    </submittedName>
</protein>
<dbReference type="EMBL" id="BSWK01000001">
    <property type="protein sequence ID" value="GMB85798.1"/>
    <property type="molecule type" value="Genomic_DNA"/>
</dbReference>
<proteinExistence type="predicted"/>
<dbReference type="AlphaFoldDB" id="A0AAV5PDM6"/>
<evidence type="ECO:0000313" key="2">
    <source>
        <dbReference type="Proteomes" id="UP001165243"/>
    </source>
</evidence>
<evidence type="ECO:0000313" key="1">
    <source>
        <dbReference type="EMBL" id="GMB85798.1"/>
    </source>
</evidence>
<dbReference type="Proteomes" id="UP001165243">
    <property type="component" value="Unassembled WGS sequence"/>
</dbReference>
<organism evidence="1 2">
    <name type="scientific">Lactobacillus delbrueckii subsp. bulgaricus</name>
    <dbReference type="NCBI Taxonomy" id="1585"/>
    <lineage>
        <taxon>Bacteria</taxon>
        <taxon>Bacillati</taxon>
        <taxon>Bacillota</taxon>
        <taxon>Bacilli</taxon>
        <taxon>Lactobacillales</taxon>
        <taxon>Lactobacillaceae</taxon>
        <taxon>Lactobacillus</taxon>
    </lineage>
</organism>
<dbReference type="Pfam" id="PF03576">
    <property type="entry name" value="Peptidase_S58"/>
    <property type="match status" value="1"/>
</dbReference>
<gene>
    <name evidence="1" type="ORF">ME0900_01700</name>
</gene>
<reference evidence="1" key="1">
    <citation type="submission" date="2023-04" db="EMBL/GenBank/DDBJ databases">
        <title>Draft genome sequences of Lactobacillus delbrueckii subsp. bulgaricus ME-900 and ME-901 with improved acid tolerance.</title>
        <authorList>
            <person name="Ishida T."/>
            <person name="Yamamoto E."/>
            <person name="Koizumi A."/>
            <person name="Fujiwara S."/>
            <person name="Makino S."/>
            <person name="Kano H."/>
            <person name="Kimura K."/>
        </authorList>
    </citation>
    <scope>NUCLEOTIDE SEQUENCE</scope>
    <source>
        <strain evidence="1">ME-900</strain>
    </source>
</reference>
<dbReference type="Gene3D" id="3.60.70.12">
    <property type="entry name" value="L-amino peptidase D-ALA esterase/amidase"/>
    <property type="match status" value="1"/>
</dbReference>
<accession>A0AAV5PDM6</accession>